<evidence type="ECO:0000256" key="2">
    <source>
        <dbReference type="ARBA" id="ARBA00010500"/>
    </source>
</evidence>
<evidence type="ECO:0000256" key="1">
    <source>
        <dbReference type="ARBA" id="ARBA00004430"/>
    </source>
</evidence>
<dbReference type="Proteomes" id="UP000886520">
    <property type="component" value="Chromosome 6"/>
</dbReference>
<dbReference type="OrthoDB" id="10251073at2759"/>
<dbReference type="PANTHER" id="PTHR21442:SF0">
    <property type="entry name" value="CILIA- AND FLAGELLA-ASSOCIATED PROTEIN 206"/>
    <property type="match status" value="1"/>
</dbReference>
<comment type="subcellular location">
    <subcellularLocation>
        <location evidence="1">Cytoplasm</location>
        <location evidence="1">Cytoskeleton</location>
        <location evidence="1">Cilium axoneme</location>
    </subcellularLocation>
</comment>
<comment type="similarity">
    <text evidence="2">Belongs to the CFAP206 family.</text>
</comment>
<evidence type="ECO:0000256" key="5">
    <source>
        <dbReference type="ARBA" id="ARBA00022794"/>
    </source>
</evidence>
<keyword evidence="7" id="KW-0206">Cytoskeleton</keyword>
<dbReference type="GO" id="GO:0005930">
    <property type="term" value="C:axoneme"/>
    <property type="evidence" value="ECO:0007669"/>
    <property type="project" value="UniProtKB-SubCell"/>
</dbReference>
<dbReference type="EMBL" id="JABFUD020000006">
    <property type="protein sequence ID" value="KAI5078260.1"/>
    <property type="molecule type" value="Genomic_DNA"/>
</dbReference>
<reference evidence="9" key="1">
    <citation type="submission" date="2021-01" db="EMBL/GenBank/DDBJ databases">
        <title>Adiantum capillus-veneris genome.</title>
        <authorList>
            <person name="Fang Y."/>
            <person name="Liao Q."/>
        </authorList>
    </citation>
    <scope>NUCLEOTIDE SEQUENCE</scope>
    <source>
        <strain evidence="9">H3</strain>
        <tissue evidence="9">Leaf</tissue>
    </source>
</reference>
<proteinExistence type="inferred from homology"/>
<evidence type="ECO:0000256" key="3">
    <source>
        <dbReference type="ARBA" id="ARBA00021602"/>
    </source>
</evidence>
<protein>
    <recommendedName>
        <fullName evidence="3">Cilia- and flagella-associated protein 206</fullName>
    </recommendedName>
</protein>
<keyword evidence="6" id="KW-0969">Cilium</keyword>
<gene>
    <name evidence="9" type="ORF">GOP47_0005931</name>
</gene>
<keyword evidence="5" id="KW-0970">Cilium biogenesis/degradation</keyword>
<evidence type="ECO:0000256" key="6">
    <source>
        <dbReference type="ARBA" id="ARBA00023069"/>
    </source>
</evidence>
<dbReference type="GO" id="GO:0003356">
    <property type="term" value="P:regulation of cilium beat frequency"/>
    <property type="evidence" value="ECO:0007669"/>
    <property type="project" value="TreeGrafter"/>
</dbReference>
<dbReference type="GO" id="GO:0036064">
    <property type="term" value="C:ciliary basal body"/>
    <property type="evidence" value="ECO:0007669"/>
    <property type="project" value="TreeGrafter"/>
</dbReference>
<keyword evidence="4" id="KW-0963">Cytoplasm</keyword>
<sequence>MLHRCSIGAASKGVVDRCSKLLALEDCPALETIQLQVSAHAHMFMQQMILAREERASMKKRDDILRSILNIQVLDRREANLAADKLHDLVVDFIMETINRTDDEFKIDVLHKDEINSSLDSFFPRAGFLYWINQSDVEKASQLQELSNIILGIGVYNRARDNIGNANDPIYSSFENGAKAMEKNVKNEVNTVLERGAAYRKVIDMHIHSLGIHHVLVQRLRDELHYDLQLFSLLQDLQCVLTEMHSTMSKLLKRLQELLQILFATIGSETCVPNELVFPDFRNIGLLQKRALTELRKFMAQSRVAEELLALSTKPGYKRTPLGLAALKTDRGVSKIQIMADNCNFLPPDIFTTTSCEVERLDTSNVSYGNPENIVIIDGKEVSSTKNTKLHLNGFCPMTIVCHGGLLLLGDLKAGLVQIGDKAYSFATTCHFKEFAKSPIHYLRALEKMVIAMPQLINMLGLQTEPKFAQLAIPNNSTPKERSLIIEVSTRSLGTTAASSFPKSKILDVVNKKPLQHDFATQTSTHIQTEHEFDRDTLFLRMKELENKQTHSTQTCNSHFYRDSCSQVWLPRDKSTQSLFGKGTTMPIKLKFFENLRGPPHFKFNPVDILLDV</sequence>
<keyword evidence="8" id="KW-0966">Cell projection</keyword>
<name>A0A9D4V2H9_ADICA</name>
<evidence type="ECO:0000256" key="7">
    <source>
        <dbReference type="ARBA" id="ARBA00023212"/>
    </source>
</evidence>
<evidence type="ECO:0000313" key="10">
    <source>
        <dbReference type="Proteomes" id="UP000886520"/>
    </source>
</evidence>
<keyword evidence="10" id="KW-1185">Reference proteome</keyword>
<evidence type="ECO:0000313" key="9">
    <source>
        <dbReference type="EMBL" id="KAI5078260.1"/>
    </source>
</evidence>
<dbReference type="InterPro" id="IPR021897">
    <property type="entry name" value="FAP206"/>
</dbReference>
<evidence type="ECO:0000256" key="8">
    <source>
        <dbReference type="ARBA" id="ARBA00023273"/>
    </source>
</evidence>
<comment type="caution">
    <text evidence="9">The sequence shown here is derived from an EMBL/GenBank/DDBJ whole genome shotgun (WGS) entry which is preliminary data.</text>
</comment>
<organism evidence="9 10">
    <name type="scientific">Adiantum capillus-veneris</name>
    <name type="common">Maidenhair fern</name>
    <dbReference type="NCBI Taxonomy" id="13818"/>
    <lineage>
        <taxon>Eukaryota</taxon>
        <taxon>Viridiplantae</taxon>
        <taxon>Streptophyta</taxon>
        <taxon>Embryophyta</taxon>
        <taxon>Tracheophyta</taxon>
        <taxon>Polypodiopsida</taxon>
        <taxon>Polypodiidae</taxon>
        <taxon>Polypodiales</taxon>
        <taxon>Pteridineae</taxon>
        <taxon>Pteridaceae</taxon>
        <taxon>Vittarioideae</taxon>
        <taxon>Adiantum</taxon>
    </lineage>
</organism>
<dbReference type="AlphaFoldDB" id="A0A9D4V2H9"/>
<accession>A0A9D4V2H9</accession>
<dbReference type="PANTHER" id="PTHR21442">
    <property type="entry name" value="CILIA- AND FLAGELLA-ASSOCIATED PROTEIN 206"/>
    <property type="match status" value="1"/>
</dbReference>
<evidence type="ECO:0000256" key="4">
    <source>
        <dbReference type="ARBA" id="ARBA00022490"/>
    </source>
</evidence>
<dbReference type="GO" id="GO:0030030">
    <property type="term" value="P:cell projection organization"/>
    <property type="evidence" value="ECO:0007669"/>
    <property type="project" value="UniProtKB-KW"/>
</dbReference>
<dbReference type="Pfam" id="PF12018">
    <property type="entry name" value="FAP206"/>
    <property type="match status" value="1"/>
</dbReference>